<organism evidence="2 3">
    <name type="scientific">Penicillium nalgiovense</name>
    <dbReference type="NCBI Taxonomy" id="60175"/>
    <lineage>
        <taxon>Eukaryota</taxon>
        <taxon>Fungi</taxon>
        <taxon>Dikarya</taxon>
        <taxon>Ascomycota</taxon>
        <taxon>Pezizomycotina</taxon>
        <taxon>Eurotiomycetes</taxon>
        <taxon>Eurotiomycetidae</taxon>
        <taxon>Eurotiales</taxon>
        <taxon>Aspergillaceae</taxon>
        <taxon>Penicillium</taxon>
    </lineage>
</organism>
<keyword evidence="3" id="KW-1185">Reference proteome</keyword>
<sequence length="206" mass="22506">MLNTYSHQSTVHSPIEHSKCSVAFPRVSIQPATQVALSSDANSGKRSDHDHNTIKEVSPSKTDGTPASTKTHAKYHKPDPERTSRATISRARTTFLSNRLPSNGAAMMVPHHHRAVLRPRRHPPRVTLSTTNFTYHHSPHSSSRTQSSPVGTLAGCSGILASTPMARGYAGQSGVGPGSWETLCTFTLLSVLNQYRNWAWLLCAHH</sequence>
<gene>
    <name evidence="2" type="ORF">PENNAL_c0048G09527</name>
</gene>
<name>A0A1V6XYA3_PENNA</name>
<dbReference type="AlphaFoldDB" id="A0A1V6XYA3"/>
<protein>
    <submittedName>
        <fullName evidence="2">Uncharacterized protein</fullName>
    </submittedName>
</protein>
<accession>A0A1V6XYA3</accession>
<feature type="compositionally biased region" description="Basic and acidic residues" evidence="1">
    <location>
        <begin position="43"/>
        <end position="54"/>
    </location>
</feature>
<feature type="region of interest" description="Disordered" evidence="1">
    <location>
        <begin position="35"/>
        <end position="85"/>
    </location>
</feature>
<dbReference type="EMBL" id="MOOB01000048">
    <property type="protein sequence ID" value="OQE80113.1"/>
    <property type="molecule type" value="Genomic_DNA"/>
</dbReference>
<dbReference type="Proteomes" id="UP000191691">
    <property type="component" value="Unassembled WGS sequence"/>
</dbReference>
<proteinExistence type="predicted"/>
<feature type="compositionally biased region" description="Polar residues" evidence="1">
    <location>
        <begin position="59"/>
        <end position="70"/>
    </location>
</feature>
<comment type="caution">
    <text evidence="2">The sequence shown here is derived from an EMBL/GenBank/DDBJ whole genome shotgun (WGS) entry which is preliminary data.</text>
</comment>
<evidence type="ECO:0000313" key="2">
    <source>
        <dbReference type="EMBL" id="OQE80113.1"/>
    </source>
</evidence>
<evidence type="ECO:0000313" key="3">
    <source>
        <dbReference type="Proteomes" id="UP000191691"/>
    </source>
</evidence>
<evidence type="ECO:0000256" key="1">
    <source>
        <dbReference type="SAM" id="MobiDB-lite"/>
    </source>
</evidence>
<reference evidence="3" key="1">
    <citation type="journal article" date="2017" name="Nat. Microbiol.">
        <title>Global analysis of biosynthetic gene clusters reveals vast potential of secondary metabolite production in Penicillium species.</title>
        <authorList>
            <person name="Nielsen J.C."/>
            <person name="Grijseels S."/>
            <person name="Prigent S."/>
            <person name="Ji B."/>
            <person name="Dainat J."/>
            <person name="Nielsen K.F."/>
            <person name="Frisvad J.C."/>
            <person name="Workman M."/>
            <person name="Nielsen J."/>
        </authorList>
    </citation>
    <scope>NUCLEOTIDE SEQUENCE [LARGE SCALE GENOMIC DNA]</scope>
    <source>
        <strain evidence="3">IBT 13039</strain>
    </source>
</reference>